<dbReference type="RefSeq" id="WP_213637937.1">
    <property type="nucleotide sequence ID" value="NZ_JADPMV010000001.1"/>
</dbReference>
<gene>
    <name evidence="1" type="ORF">I0D00_01180</name>
</gene>
<dbReference type="EMBL" id="JADPMV010000001">
    <property type="protein sequence ID" value="MBS7660564.1"/>
    <property type="molecule type" value="Genomic_DNA"/>
</dbReference>
<keyword evidence="2" id="KW-1185">Reference proteome</keyword>
<protein>
    <submittedName>
        <fullName evidence="1">Uncharacterized protein</fullName>
    </submittedName>
</protein>
<evidence type="ECO:0000313" key="1">
    <source>
        <dbReference type="EMBL" id="MBS7660564.1"/>
    </source>
</evidence>
<comment type="caution">
    <text evidence="1">The sequence shown here is derived from an EMBL/GenBank/DDBJ whole genome shotgun (WGS) entry which is preliminary data.</text>
</comment>
<accession>A0ABS5PVZ3</accession>
<name>A0ABS5PVZ3_9PSED</name>
<proteinExistence type="predicted"/>
<evidence type="ECO:0000313" key="2">
    <source>
        <dbReference type="Proteomes" id="UP001196601"/>
    </source>
</evidence>
<organism evidence="1 2">
    <name type="scientific">Pseudomonas lalucatii</name>
    <dbReference type="NCBI Taxonomy" id="1424203"/>
    <lineage>
        <taxon>Bacteria</taxon>
        <taxon>Pseudomonadati</taxon>
        <taxon>Pseudomonadota</taxon>
        <taxon>Gammaproteobacteria</taxon>
        <taxon>Pseudomonadales</taxon>
        <taxon>Pseudomonadaceae</taxon>
        <taxon>Pseudomonas</taxon>
    </lineage>
</organism>
<reference evidence="1 2" key="1">
    <citation type="journal article" date="2021" name="Syst. Appl. Microbiol.">
        <title>Pseudomonas lalucatii sp. nov. isolated from Vallgornera, a karstic cave in Mallorca, Western Mediterranean.</title>
        <authorList>
            <person name="Busquets A."/>
            <person name="Mulet M."/>
            <person name="Gomila M."/>
            <person name="Garcia-Valdes E."/>
        </authorList>
    </citation>
    <scope>NUCLEOTIDE SEQUENCE [LARGE SCALE GENOMIC DNA]</scope>
    <source>
        <strain evidence="1 2">R1b54</strain>
    </source>
</reference>
<sequence>MIDLTQVRKLSPRDGDVFALPAGTSQQAAAQFAEALHLAAPGVKCLVVIGELKRLSREQMNAAGWYRA</sequence>
<dbReference type="Proteomes" id="UP001196601">
    <property type="component" value="Unassembled WGS sequence"/>
</dbReference>